<gene>
    <name evidence="1" type="ORF">K503DRAFT_813762</name>
</gene>
<organism evidence="1 2">
    <name type="scientific">Rhizopogon vinicolor AM-OR11-026</name>
    <dbReference type="NCBI Taxonomy" id="1314800"/>
    <lineage>
        <taxon>Eukaryota</taxon>
        <taxon>Fungi</taxon>
        <taxon>Dikarya</taxon>
        <taxon>Basidiomycota</taxon>
        <taxon>Agaricomycotina</taxon>
        <taxon>Agaricomycetes</taxon>
        <taxon>Agaricomycetidae</taxon>
        <taxon>Boletales</taxon>
        <taxon>Suillineae</taxon>
        <taxon>Rhizopogonaceae</taxon>
        <taxon>Rhizopogon</taxon>
    </lineage>
</organism>
<name>A0A1B7MFH0_9AGAM</name>
<keyword evidence="2" id="KW-1185">Reference proteome</keyword>
<evidence type="ECO:0008006" key="3">
    <source>
        <dbReference type="Google" id="ProtNLM"/>
    </source>
</evidence>
<dbReference type="EMBL" id="KV449444">
    <property type="protein sequence ID" value="OAX31347.1"/>
    <property type="molecule type" value="Genomic_DNA"/>
</dbReference>
<proteinExistence type="predicted"/>
<evidence type="ECO:0000313" key="1">
    <source>
        <dbReference type="EMBL" id="OAX31347.1"/>
    </source>
</evidence>
<protein>
    <recommendedName>
        <fullName evidence="3">Heterokaryon incompatibility domain-containing protein</fullName>
    </recommendedName>
</protein>
<reference evidence="1 2" key="1">
    <citation type="submission" date="2016-06" db="EMBL/GenBank/DDBJ databases">
        <title>Comparative genomics of the ectomycorrhizal sister species Rhizopogon vinicolor and Rhizopogon vesiculosus (Basidiomycota: Boletales) reveals a divergence of the mating type B locus.</title>
        <authorList>
            <consortium name="DOE Joint Genome Institute"/>
            <person name="Mujic A.B."/>
            <person name="Kuo A."/>
            <person name="Tritt A."/>
            <person name="Lipzen A."/>
            <person name="Chen C."/>
            <person name="Johnson J."/>
            <person name="Sharma A."/>
            <person name="Barry K."/>
            <person name="Grigoriev I.V."/>
            <person name="Spatafora J.W."/>
        </authorList>
    </citation>
    <scope>NUCLEOTIDE SEQUENCE [LARGE SCALE GENOMIC DNA]</scope>
    <source>
        <strain evidence="1 2">AM-OR11-026</strain>
    </source>
</reference>
<sequence length="255" mass="28506">MPTDIEDDEPLCSTCSALDLWAMMREGIEEEHPVLLGHLTDVFNKHDQCGFCRLTATHIRHTWQLDKQPGINIDGKALLIVCGGVRTCGAGLNDTLPKDICHHLYIKTSTGPRSMYIFATMPQSPLTRTLEIRLLEEDASKVGRMRQFDGRRVGQTVDVDLLKRWIHTSEKKHGERCEMVFWRVPGEVLPDTVRVVDVTHMAIIPAPSACRYVTLSYVWGGPGEGYWTIQANIKQRSVPGNLDASALPGTISDTI</sequence>
<dbReference type="OrthoDB" id="5125733at2759"/>
<evidence type="ECO:0000313" key="2">
    <source>
        <dbReference type="Proteomes" id="UP000092154"/>
    </source>
</evidence>
<dbReference type="InParanoid" id="A0A1B7MFH0"/>
<dbReference type="AlphaFoldDB" id="A0A1B7MFH0"/>
<dbReference type="Proteomes" id="UP000092154">
    <property type="component" value="Unassembled WGS sequence"/>
</dbReference>
<accession>A0A1B7MFH0</accession>